<proteinExistence type="inferred from homology"/>
<evidence type="ECO:0000256" key="2">
    <source>
        <dbReference type="ARBA" id="ARBA00022980"/>
    </source>
</evidence>
<dbReference type="AlphaFoldDB" id="A0A8J3HQ09"/>
<comment type="subunit">
    <text evidence="4">Part of the 30S ribosomal subunit. Forms a tight heterodimer with protein bS6.</text>
</comment>
<dbReference type="GO" id="GO:0005840">
    <property type="term" value="C:ribosome"/>
    <property type="evidence" value="ECO:0007669"/>
    <property type="project" value="UniProtKB-KW"/>
</dbReference>
<dbReference type="NCBIfam" id="TIGR00165">
    <property type="entry name" value="S18"/>
    <property type="match status" value="1"/>
</dbReference>
<dbReference type="GO" id="GO:0006412">
    <property type="term" value="P:translation"/>
    <property type="evidence" value="ECO:0007669"/>
    <property type="project" value="UniProtKB-UniRule"/>
</dbReference>
<dbReference type="InterPro" id="IPR001648">
    <property type="entry name" value="Ribosomal_bS18"/>
</dbReference>
<evidence type="ECO:0000256" key="5">
    <source>
        <dbReference type="RuleBase" id="RU003910"/>
    </source>
</evidence>
<keyword evidence="7" id="KW-1185">Reference proteome</keyword>
<evidence type="ECO:0000313" key="6">
    <source>
        <dbReference type="EMBL" id="GHM59736.1"/>
    </source>
</evidence>
<name>A0A8J3HQ09_9RICK</name>
<comment type="caution">
    <text evidence="6">The sequence shown here is derived from an EMBL/GenBank/DDBJ whole genome shotgun (WGS) entry which is preliminary data.</text>
</comment>
<dbReference type="HAMAP" id="MF_00270">
    <property type="entry name" value="Ribosomal_bS18"/>
    <property type="match status" value="1"/>
</dbReference>
<comment type="function">
    <text evidence="4">Binds as a heterodimer with protein bS6 to the central domain of the 16S rRNA, where it helps stabilize the platform of the 30S subunit.</text>
</comment>
<dbReference type="EMBL" id="BNGU01000031">
    <property type="protein sequence ID" value="GHM59736.1"/>
    <property type="molecule type" value="Genomic_DNA"/>
</dbReference>
<keyword evidence="4" id="KW-0699">rRNA-binding</keyword>
<accession>A0A8J3HQ09</accession>
<sequence length="96" mass="11291">MYRINRDRRKNDVKSNSNTFLQAAYSDSKRSNKCALDGFLEHEIDYKNRDLLSKFTSEYGRILPRRITSVSAKKQRMLALAIKRARFLALLPYCDK</sequence>
<dbReference type="SUPFAM" id="SSF46911">
    <property type="entry name" value="Ribosomal protein S18"/>
    <property type="match status" value="1"/>
</dbReference>
<keyword evidence="4" id="KW-0694">RNA-binding</keyword>
<reference evidence="6 7" key="1">
    <citation type="journal article" date="2021" name="Microb. Ecol.">
        <title>Candidatus Mesenet longicola: Novel Endosymbionts of Brontispa longissima that Induce Cytoplasmic Incompatibility.</title>
        <authorList>
            <person name="Takano S."/>
            <person name="Gotoh Y."/>
            <person name="Hayashi T."/>
        </authorList>
    </citation>
    <scope>NUCLEOTIDE SEQUENCE [LARGE SCALE GENOMIC DNA]</scope>
    <source>
        <strain evidence="6">L5</strain>
    </source>
</reference>
<dbReference type="Pfam" id="PF01084">
    <property type="entry name" value="Ribosomal_S18"/>
    <property type="match status" value="1"/>
</dbReference>
<dbReference type="Proteomes" id="UP000637906">
    <property type="component" value="Unassembled WGS sequence"/>
</dbReference>
<dbReference type="PRINTS" id="PR00974">
    <property type="entry name" value="RIBOSOMALS18"/>
</dbReference>
<evidence type="ECO:0000256" key="4">
    <source>
        <dbReference type="HAMAP-Rule" id="MF_00270"/>
    </source>
</evidence>
<gene>
    <name evidence="4" type="primary">rpsR</name>
    <name evidence="6" type="ORF">sL5_07290</name>
</gene>
<protein>
    <recommendedName>
        <fullName evidence="4">Small ribosomal subunit protein bS18</fullName>
    </recommendedName>
</protein>
<organism evidence="6 7">
    <name type="scientific">Candidatus Mesenet longicola</name>
    <dbReference type="NCBI Taxonomy" id="1892558"/>
    <lineage>
        <taxon>Bacteria</taxon>
        <taxon>Pseudomonadati</taxon>
        <taxon>Pseudomonadota</taxon>
        <taxon>Alphaproteobacteria</taxon>
        <taxon>Rickettsiales</taxon>
        <taxon>Anaplasmataceae</taxon>
        <taxon>Candidatus Mesenet</taxon>
    </lineage>
</organism>
<dbReference type="PANTHER" id="PTHR13479:SF40">
    <property type="entry name" value="SMALL RIBOSOMAL SUBUNIT PROTEIN BS18M"/>
    <property type="match status" value="1"/>
</dbReference>
<dbReference type="GO" id="GO:0003735">
    <property type="term" value="F:structural constituent of ribosome"/>
    <property type="evidence" value="ECO:0007669"/>
    <property type="project" value="InterPro"/>
</dbReference>
<evidence type="ECO:0000256" key="3">
    <source>
        <dbReference type="ARBA" id="ARBA00023274"/>
    </source>
</evidence>
<dbReference type="Gene3D" id="4.10.640.10">
    <property type="entry name" value="Ribosomal protein S18"/>
    <property type="match status" value="1"/>
</dbReference>
<evidence type="ECO:0000313" key="7">
    <source>
        <dbReference type="Proteomes" id="UP000637906"/>
    </source>
</evidence>
<keyword evidence="3 4" id="KW-0687">Ribonucleoprotein</keyword>
<keyword evidence="2 4" id="KW-0689">Ribosomal protein</keyword>
<evidence type="ECO:0000256" key="1">
    <source>
        <dbReference type="ARBA" id="ARBA00005589"/>
    </source>
</evidence>
<dbReference type="PANTHER" id="PTHR13479">
    <property type="entry name" value="30S RIBOSOMAL PROTEIN S18"/>
    <property type="match status" value="1"/>
</dbReference>
<dbReference type="InterPro" id="IPR036870">
    <property type="entry name" value="Ribosomal_bS18_sf"/>
</dbReference>
<dbReference type="GO" id="GO:1990904">
    <property type="term" value="C:ribonucleoprotein complex"/>
    <property type="evidence" value="ECO:0007669"/>
    <property type="project" value="UniProtKB-KW"/>
</dbReference>
<dbReference type="GO" id="GO:0070181">
    <property type="term" value="F:small ribosomal subunit rRNA binding"/>
    <property type="evidence" value="ECO:0007669"/>
    <property type="project" value="TreeGrafter"/>
</dbReference>
<comment type="similarity">
    <text evidence="1 4 5">Belongs to the bacterial ribosomal protein bS18 family.</text>
</comment>